<organism evidence="1 2">
    <name type="scientific">Pristionchus pacificus</name>
    <name type="common">Parasitic nematode worm</name>
    <dbReference type="NCBI Taxonomy" id="54126"/>
    <lineage>
        <taxon>Eukaryota</taxon>
        <taxon>Metazoa</taxon>
        <taxon>Ecdysozoa</taxon>
        <taxon>Nematoda</taxon>
        <taxon>Chromadorea</taxon>
        <taxon>Rhabditida</taxon>
        <taxon>Rhabditina</taxon>
        <taxon>Diplogasteromorpha</taxon>
        <taxon>Diplogasteroidea</taxon>
        <taxon>Neodiplogasteridae</taxon>
        <taxon>Pristionchus</taxon>
    </lineage>
</organism>
<reference evidence="2" key="1">
    <citation type="journal article" date="2008" name="Nat. Genet.">
        <title>The Pristionchus pacificus genome provides a unique perspective on nematode lifestyle and parasitism.</title>
        <authorList>
            <person name="Dieterich C."/>
            <person name="Clifton S.W."/>
            <person name="Schuster L.N."/>
            <person name="Chinwalla A."/>
            <person name="Delehaunty K."/>
            <person name="Dinkelacker I."/>
            <person name="Fulton L."/>
            <person name="Fulton R."/>
            <person name="Godfrey J."/>
            <person name="Minx P."/>
            <person name="Mitreva M."/>
            <person name="Roeseler W."/>
            <person name="Tian H."/>
            <person name="Witte H."/>
            <person name="Yang S.P."/>
            <person name="Wilson R.K."/>
            <person name="Sommer R.J."/>
        </authorList>
    </citation>
    <scope>NUCLEOTIDE SEQUENCE [LARGE SCALE GENOMIC DNA]</scope>
    <source>
        <strain evidence="2">PS312</strain>
    </source>
</reference>
<dbReference type="Proteomes" id="UP000005239">
    <property type="component" value="Unassembled WGS sequence"/>
</dbReference>
<accession>A0A8R1YVE3</accession>
<protein>
    <submittedName>
        <fullName evidence="1">Uncharacterized protein</fullName>
    </submittedName>
</protein>
<accession>A0A2A6BRN1</accession>
<dbReference type="AlphaFoldDB" id="A0A2A6BRN1"/>
<proteinExistence type="predicted"/>
<dbReference type="EnsemblMetazoa" id="PPA37346.1">
    <property type="protein sequence ID" value="PPA37346.1"/>
    <property type="gene ID" value="WBGene00275715"/>
</dbReference>
<gene>
    <name evidence="1" type="primary">WBGene00275715</name>
</gene>
<keyword evidence="2" id="KW-1185">Reference proteome</keyword>
<reference evidence="1" key="2">
    <citation type="submission" date="2022-06" db="UniProtKB">
        <authorList>
            <consortium name="EnsemblMetazoa"/>
        </authorList>
    </citation>
    <scope>IDENTIFICATION</scope>
    <source>
        <strain evidence="1">PS312</strain>
    </source>
</reference>
<evidence type="ECO:0000313" key="2">
    <source>
        <dbReference type="Proteomes" id="UP000005239"/>
    </source>
</evidence>
<evidence type="ECO:0000313" key="1">
    <source>
        <dbReference type="EnsemblMetazoa" id="PPA37346.1"/>
    </source>
</evidence>
<sequence length="100" mass="11515">MQSEEREGELSSFCMHSRSLADLQGHLAHNQILISQFRLKLKMHDRLNKASHELRWRLCKVRNERAALLILHTLSFVACFSGPFGTQPNAHISYSVQTKI</sequence>
<name>A0A2A6BRN1_PRIPA</name>